<dbReference type="InterPro" id="IPR001653">
    <property type="entry name" value="DAP_epimerase_DapF"/>
</dbReference>
<keyword evidence="6 8" id="KW-0413">Isomerase</keyword>
<dbReference type="RefSeq" id="WP_013504698.1">
    <property type="nucleotide sequence ID" value="NC_014836.1"/>
</dbReference>
<evidence type="ECO:0000256" key="1">
    <source>
        <dbReference type="ARBA" id="ARBA00005196"/>
    </source>
</evidence>
<reference evidence="10 11" key="1">
    <citation type="submission" date="2010-12" db="EMBL/GenBank/DDBJ databases">
        <title>Complete sequence of Desulfurispirillum indicum S5.</title>
        <authorList>
            <consortium name="US DOE Joint Genome Institute"/>
            <person name="Lucas S."/>
            <person name="Copeland A."/>
            <person name="Lapidus A."/>
            <person name="Cheng J.-F."/>
            <person name="Goodwin L."/>
            <person name="Pitluck S."/>
            <person name="Chertkov O."/>
            <person name="Held B."/>
            <person name="Detter J.C."/>
            <person name="Han C."/>
            <person name="Tapia R."/>
            <person name="Land M."/>
            <person name="Hauser L."/>
            <person name="Kyrpides N."/>
            <person name="Ivanova N."/>
            <person name="Mikhailova N."/>
            <person name="Haggblom M."/>
            <person name="Rauschenbach I."/>
            <person name="Bini E."/>
            <person name="Woyke T."/>
        </authorList>
    </citation>
    <scope>NUCLEOTIDE SEQUENCE [LARGE SCALE GENOMIC DNA]</scope>
    <source>
        <strain evidence="11">ATCC BAA-1389 / DSM 22839 / S5</strain>
    </source>
</reference>
<protein>
    <recommendedName>
        <fullName evidence="3 8">Diaminopimelate epimerase</fullName>
        <shortName evidence="8">DAP epimerase</shortName>
        <ecNumber evidence="3 8">5.1.1.7</ecNumber>
    </recommendedName>
    <alternativeName>
        <fullName evidence="8">PLP-independent amino acid racemase</fullName>
    </alternativeName>
</protein>
<evidence type="ECO:0000256" key="4">
    <source>
        <dbReference type="ARBA" id="ARBA00022605"/>
    </source>
</evidence>
<comment type="caution">
    <text evidence="8">Lacks conserved residue(s) required for the propagation of feature annotation.</text>
</comment>
<dbReference type="Pfam" id="PF01678">
    <property type="entry name" value="DAP_epimerase"/>
    <property type="match status" value="2"/>
</dbReference>
<name>E6W4T1_DESIS</name>
<comment type="function">
    <text evidence="8">Catalyzes the stereoinversion of LL-2,6-diaminopimelate (L,L-DAP) to meso-diaminopimelate (meso-DAP), a precursor of L-lysine and an essential component of the bacterial peptidoglycan.</text>
</comment>
<evidence type="ECO:0000256" key="9">
    <source>
        <dbReference type="PROSITE-ProRule" id="PRU10125"/>
    </source>
</evidence>
<evidence type="ECO:0000313" key="10">
    <source>
        <dbReference type="EMBL" id="ADU64809.1"/>
    </source>
</evidence>
<feature type="site" description="Could be important to modulate the pK values of the two catalytic cysteine residues" evidence="8">
    <location>
        <position position="158"/>
    </location>
</feature>
<evidence type="ECO:0000313" key="11">
    <source>
        <dbReference type="Proteomes" id="UP000002572"/>
    </source>
</evidence>
<dbReference type="AlphaFoldDB" id="E6W4T1"/>
<dbReference type="SUPFAM" id="SSF54506">
    <property type="entry name" value="Diaminopimelate epimerase-like"/>
    <property type="match status" value="2"/>
</dbReference>
<dbReference type="EC" id="5.1.1.7" evidence="3 8"/>
<keyword evidence="8" id="KW-0963">Cytoplasm</keyword>
<dbReference type="InterPro" id="IPR018510">
    <property type="entry name" value="DAP_epimerase_AS"/>
</dbReference>
<dbReference type="Proteomes" id="UP000002572">
    <property type="component" value="Chromosome"/>
</dbReference>
<feature type="active site" description="Proton donor" evidence="8">
    <location>
        <position position="83"/>
    </location>
</feature>
<feature type="active site" evidence="9">
    <location>
        <position position="83"/>
    </location>
</feature>
<evidence type="ECO:0000256" key="6">
    <source>
        <dbReference type="ARBA" id="ARBA00023235"/>
    </source>
</evidence>
<keyword evidence="4 8" id="KW-0028">Amino-acid biosynthesis</keyword>
<feature type="binding site" evidence="8">
    <location>
        <position position="189"/>
    </location>
    <ligand>
        <name>substrate</name>
    </ligand>
</feature>
<dbReference type="InParanoid" id="E6W4T1"/>
<feature type="binding site" evidence="8">
    <location>
        <begin position="84"/>
        <end position="85"/>
    </location>
    <ligand>
        <name>substrate</name>
    </ligand>
</feature>
<feature type="binding site" evidence="8">
    <location>
        <position position="74"/>
    </location>
    <ligand>
        <name>substrate</name>
    </ligand>
</feature>
<feature type="active site" description="Proton acceptor" evidence="8">
    <location>
        <position position="217"/>
    </location>
</feature>
<feature type="binding site" evidence="8">
    <location>
        <position position="21"/>
    </location>
    <ligand>
        <name>substrate</name>
    </ligand>
</feature>
<keyword evidence="5 8" id="KW-0457">Lysine biosynthesis</keyword>
<proteinExistence type="inferred from homology"/>
<feature type="site" description="Could be important to modulate the pK values of the two catalytic cysteine residues" evidence="8">
    <location>
        <position position="207"/>
    </location>
</feature>
<comment type="subunit">
    <text evidence="8">Homodimer.</text>
</comment>
<comment type="pathway">
    <text evidence="1 8">Amino-acid biosynthesis; L-lysine biosynthesis via DAP pathway; DL-2,6-diaminopimelate from LL-2,6-diaminopimelate: step 1/1.</text>
</comment>
<sequence>MNTFSHAGWNGSFTKISGTGNDFIVINDLARTINYRSIQEIIPRMCHRHFGIGADGVIFIQQNAPTDIQWHFYNADGSRAEMCGNGARCAARYIFSQGIVHENSFNLHTEAGMIGIRLDEQRLIGVQLTKPHDHRSKYTIKTIKTEYLLSSINTGVPHAVLQVSDIESFDLMNMAPEIRFHEMYASGTNVNIYEKVAPDTIRVRTYERGVEGETLSCGTGSVAAAIVACLDDSEVSTEVHVITNGGELFISFDRALNSVTMTGDAHILFTGTITPDLINNKLQLTEKEV</sequence>
<dbReference type="STRING" id="653733.Selin_0050"/>
<accession>E6W4T1</accession>
<evidence type="ECO:0000256" key="7">
    <source>
        <dbReference type="ARBA" id="ARBA00051712"/>
    </source>
</evidence>
<comment type="catalytic activity">
    <reaction evidence="7 8">
        <text>(2S,6S)-2,6-diaminopimelate = meso-2,6-diaminopimelate</text>
        <dbReference type="Rhea" id="RHEA:15393"/>
        <dbReference type="ChEBI" id="CHEBI:57609"/>
        <dbReference type="ChEBI" id="CHEBI:57791"/>
        <dbReference type="EC" id="5.1.1.7"/>
    </reaction>
</comment>
<dbReference type="GO" id="GO:0008837">
    <property type="term" value="F:diaminopimelate epimerase activity"/>
    <property type="evidence" value="ECO:0007669"/>
    <property type="project" value="UniProtKB-UniRule"/>
</dbReference>
<dbReference type="GO" id="GO:0009089">
    <property type="term" value="P:lysine biosynthetic process via diaminopimelate"/>
    <property type="evidence" value="ECO:0007669"/>
    <property type="project" value="UniProtKB-UniRule"/>
</dbReference>
<dbReference type="GO" id="GO:0005829">
    <property type="term" value="C:cytosol"/>
    <property type="evidence" value="ECO:0007669"/>
    <property type="project" value="TreeGrafter"/>
</dbReference>
<dbReference type="KEGG" id="din:Selin_0050"/>
<dbReference type="EMBL" id="CP002432">
    <property type="protein sequence ID" value="ADU64809.1"/>
    <property type="molecule type" value="Genomic_DNA"/>
</dbReference>
<organism evidence="10 11">
    <name type="scientific">Desulfurispirillum indicum (strain ATCC BAA-1389 / DSM 22839 / S5)</name>
    <dbReference type="NCBI Taxonomy" id="653733"/>
    <lineage>
        <taxon>Bacteria</taxon>
        <taxon>Pseudomonadati</taxon>
        <taxon>Chrysiogenota</taxon>
        <taxon>Chrysiogenia</taxon>
        <taxon>Chrysiogenales</taxon>
        <taxon>Chrysiogenaceae</taxon>
        <taxon>Desulfurispirillum</taxon>
    </lineage>
</organism>
<evidence type="ECO:0000256" key="8">
    <source>
        <dbReference type="HAMAP-Rule" id="MF_00197"/>
    </source>
</evidence>
<dbReference type="FunCoup" id="E6W4T1">
    <property type="interactions" value="557"/>
</dbReference>
<feature type="binding site" evidence="8">
    <location>
        <begin position="207"/>
        <end position="208"/>
    </location>
    <ligand>
        <name>substrate</name>
    </ligand>
</feature>
<dbReference type="HAMAP" id="MF_00197">
    <property type="entry name" value="DAP_epimerase"/>
    <property type="match status" value="1"/>
</dbReference>
<dbReference type="eggNOG" id="COG0253">
    <property type="taxonomic scope" value="Bacteria"/>
</dbReference>
<comment type="similarity">
    <text evidence="2 8">Belongs to the diaminopimelate epimerase family.</text>
</comment>
<dbReference type="PANTHER" id="PTHR31689">
    <property type="entry name" value="DIAMINOPIMELATE EPIMERASE, CHLOROPLASTIC"/>
    <property type="match status" value="1"/>
</dbReference>
<evidence type="ECO:0000256" key="5">
    <source>
        <dbReference type="ARBA" id="ARBA00023154"/>
    </source>
</evidence>
<dbReference type="NCBIfam" id="TIGR00652">
    <property type="entry name" value="DapF"/>
    <property type="match status" value="1"/>
</dbReference>
<comment type="subcellular location">
    <subcellularLocation>
        <location evidence="8">Cytoplasm</location>
    </subcellularLocation>
</comment>
<gene>
    <name evidence="8" type="primary">dapF</name>
    <name evidence="10" type="ordered locus">Selin_0050</name>
</gene>
<dbReference type="HOGENOM" id="CLU_053306_3_0_0"/>
<dbReference type="PROSITE" id="PS01326">
    <property type="entry name" value="DAP_EPIMERASE"/>
    <property type="match status" value="1"/>
</dbReference>
<feature type="binding site" evidence="8">
    <location>
        <begin position="218"/>
        <end position="219"/>
    </location>
    <ligand>
        <name>substrate</name>
    </ligand>
</feature>
<dbReference type="Gene3D" id="3.10.310.10">
    <property type="entry name" value="Diaminopimelate Epimerase, Chain A, domain 1"/>
    <property type="match status" value="2"/>
</dbReference>
<dbReference type="PANTHER" id="PTHR31689:SF0">
    <property type="entry name" value="DIAMINOPIMELATE EPIMERASE"/>
    <property type="match status" value="1"/>
</dbReference>
<evidence type="ECO:0000256" key="3">
    <source>
        <dbReference type="ARBA" id="ARBA00013080"/>
    </source>
</evidence>
<evidence type="ECO:0000256" key="2">
    <source>
        <dbReference type="ARBA" id="ARBA00010219"/>
    </source>
</evidence>
<dbReference type="UniPathway" id="UPA00034">
    <property type="reaction ID" value="UER00025"/>
</dbReference>
<keyword evidence="11" id="KW-1185">Reference proteome</keyword>